<dbReference type="FunFam" id="1.10.287.460:FF:000001">
    <property type="entry name" value="Peptidyl-prolyl cis-trans isomerase"/>
    <property type="match status" value="1"/>
</dbReference>
<evidence type="ECO:0000256" key="7">
    <source>
        <dbReference type="RuleBase" id="RU003915"/>
    </source>
</evidence>
<dbReference type="EMBL" id="CP001875">
    <property type="protein sequence ID" value="ADD78685.1"/>
    <property type="molecule type" value="Genomic_DNA"/>
</dbReference>
<comment type="catalytic activity">
    <reaction evidence="1 6 7">
        <text>[protein]-peptidylproline (omega=180) = [protein]-peptidylproline (omega=0)</text>
        <dbReference type="Rhea" id="RHEA:16237"/>
        <dbReference type="Rhea" id="RHEA-COMP:10747"/>
        <dbReference type="Rhea" id="RHEA-COMP:10748"/>
        <dbReference type="ChEBI" id="CHEBI:83833"/>
        <dbReference type="ChEBI" id="CHEBI:83834"/>
        <dbReference type="EC" id="5.2.1.8"/>
    </reaction>
</comment>
<accession>D4GNY0</accession>
<dbReference type="NCBIfam" id="NF008602">
    <property type="entry name" value="PRK11570.1"/>
    <property type="match status" value="1"/>
</dbReference>
<dbReference type="AlphaFoldDB" id="D4GNY0"/>
<dbReference type="InterPro" id="IPR000774">
    <property type="entry name" value="PPIase_FKBP_N"/>
</dbReference>
<dbReference type="InterPro" id="IPR046357">
    <property type="entry name" value="PPIase_dom_sf"/>
</dbReference>
<evidence type="ECO:0000256" key="6">
    <source>
        <dbReference type="PROSITE-ProRule" id="PRU00277"/>
    </source>
</evidence>
<dbReference type="STRING" id="706191.PANA_3518"/>
<gene>
    <name evidence="9" type="primary">fklB</name>
    <name evidence="9" type="ordered locus">PANA_3518</name>
</gene>
<evidence type="ECO:0000313" key="9">
    <source>
        <dbReference type="EMBL" id="ADD78685.1"/>
    </source>
</evidence>
<name>D4GNY0_PANAM</name>
<dbReference type="PANTHER" id="PTHR43811">
    <property type="entry name" value="FKBP-TYPE PEPTIDYL-PROLYL CIS-TRANS ISOMERASE FKPA"/>
    <property type="match status" value="1"/>
</dbReference>
<dbReference type="eggNOG" id="COG0545">
    <property type="taxonomic scope" value="Bacteria"/>
</dbReference>
<reference evidence="9 10" key="1">
    <citation type="journal article" date="2010" name="J. Bacteriol.">
        <title>Genome sequence of Pantoea ananatis LMG20103, the causative agent of Eucalyptus blight and dieback.</title>
        <authorList>
            <person name="De Maayer P."/>
            <person name="Chan W.Y."/>
            <person name="Venter S.N."/>
            <person name="Toth I.K."/>
            <person name="Birch P.R."/>
            <person name="Joubert F."/>
            <person name="Coutinho T.A."/>
        </authorList>
    </citation>
    <scope>NUCLEOTIDE SEQUENCE [LARGE SCALE GENOMIC DNA]</scope>
    <source>
        <strain evidence="9 10">LMG 20103</strain>
    </source>
</reference>
<comment type="subunit">
    <text evidence="3">Homodimer.</text>
</comment>
<dbReference type="FunFam" id="3.10.50.40:FF:000004">
    <property type="entry name" value="Peptidyl-prolyl cis-trans isomerase"/>
    <property type="match status" value="1"/>
</dbReference>
<dbReference type="Pfam" id="PF01346">
    <property type="entry name" value="FKBP_N"/>
    <property type="match status" value="1"/>
</dbReference>
<dbReference type="GO" id="GO:0006457">
    <property type="term" value="P:protein folding"/>
    <property type="evidence" value="ECO:0007669"/>
    <property type="project" value="InterPro"/>
</dbReference>
<comment type="similarity">
    <text evidence="2 7">Belongs to the FKBP-type PPIase family.</text>
</comment>
<dbReference type="SUPFAM" id="SSF54534">
    <property type="entry name" value="FKBP-like"/>
    <property type="match status" value="1"/>
</dbReference>
<dbReference type="InterPro" id="IPR001179">
    <property type="entry name" value="PPIase_FKBP_dom"/>
</dbReference>
<dbReference type="PROSITE" id="PS50059">
    <property type="entry name" value="FKBP_PPIASE"/>
    <property type="match status" value="1"/>
</dbReference>
<dbReference type="HOGENOM" id="CLU_013615_0_2_6"/>
<evidence type="ECO:0000256" key="4">
    <source>
        <dbReference type="ARBA" id="ARBA00023110"/>
    </source>
</evidence>
<keyword evidence="5 6" id="KW-0413">Isomerase</keyword>
<proteinExistence type="inferred from homology"/>
<dbReference type="EC" id="5.2.1.8" evidence="7"/>
<sequence>MPLTRKNLSLIQYGQCGREVPASIDKFDLRIVSLSPAKVICGAVDFTPAACAAMLPVLLYPRVKGTKMTTPSFDSVEAQASYGIGLQVGQQLLESGLQGLQPEALLAGLRDALEGNSPAVPVDVVHRALREVHERAESVRRERVEAMAAEGQAFLQDHAQREGVSSTESGLQFSVMTQGEGPIPSRQDRVRVHYTGKLIDGTVFDSSVARGEPAEFPVTGVIAGWIEALTLMPVGSKWELVIPHNLAYGERGAGASIPPFSTLIFEVELLEIL</sequence>
<dbReference type="GO" id="GO:0003755">
    <property type="term" value="F:peptidyl-prolyl cis-trans isomerase activity"/>
    <property type="evidence" value="ECO:0007669"/>
    <property type="project" value="UniProtKB-UniRule"/>
</dbReference>
<organism evidence="9 10">
    <name type="scientific">Pantoea ananatis (strain LMG 20103)</name>
    <dbReference type="NCBI Taxonomy" id="706191"/>
    <lineage>
        <taxon>Bacteria</taxon>
        <taxon>Pseudomonadati</taxon>
        <taxon>Pseudomonadota</taxon>
        <taxon>Gammaproteobacteria</taxon>
        <taxon>Enterobacterales</taxon>
        <taxon>Erwiniaceae</taxon>
        <taxon>Pantoea</taxon>
    </lineage>
</organism>
<evidence type="ECO:0000313" key="10">
    <source>
        <dbReference type="Proteomes" id="UP000001702"/>
    </source>
</evidence>
<dbReference type="Proteomes" id="UP000001702">
    <property type="component" value="Chromosome"/>
</dbReference>
<keyword evidence="10" id="KW-1185">Reference proteome</keyword>
<evidence type="ECO:0000256" key="3">
    <source>
        <dbReference type="ARBA" id="ARBA00011738"/>
    </source>
</evidence>
<evidence type="ECO:0000256" key="2">
    <source>
        <dbReference type="ARBA" id="ARBA00006577"/>
    </source>
</evidence>
<evidence type="ECO:0000259" key="8">
    <source>
        <dbReference type="PROSITE" id="PS50059"/>
    </source>
</evidence>
<evidence type="ECO:0000256" key="1">
    <source>
        <dbReference type="ARBA" id="ARBA00000971"/>
    </source>
</evidence>
<feature type="domain" description="PPIase FKBP-type" evidence="8">
    <location>
        <begin position="187"/>
        <end position="273"/>
    </location>
</feature>
<dbReference type="Pfam" id="PF00254">
    <property type="entry name" value="FKBP_C"/>
    <property type="match status" value="1"/>
</dbReference>
<evidence type="ECO:0000256" key="5">
    <source>
        <dbReference type="ARBA" id="ARBA00023235"/>
    </source>
</evidence>
<dbReference type="PANTHER" id="PTHR43811:SF23">
    <property type="entry name" value="FKBP-TYPE 22 KDA PEPTIDYL-PROLYL CIS-TRANS ISOMERASE"/>
    <property type="match status" value="1"/>
</dbReference>
<dbReference type="Gene3D" id="3.10.50.40">
    <property type="match status" value="1"/>
</dbReference>
<keyword evidence="4 6" id="KW-0697">Rotamase</keyword>
<protein>
    <recommendedName>
        <fullName evidence="7">Peptidyl-prolyl cis-trans isomerase</fullName>
        <ecNumber evidence="7">5.2.1.8</ecNumber>
    </recommendedName>
</protein>
<dbReference type="KEGG" id="pam:PANA_3518"/>
<dbReference type="Gene3D" id="1.10.287.460">
    <property type="entry name" value="Peptidyl-prolyl cis-trans isomerase, FKBP-type, N-terminal domain"/>
    <property type="match status" value="1"/>
</dbReference>
<dbReference type="InterPro" id="IPR036944">
    <property type="entry name" value="PPIase_FKBP_N_sf"/>
</dbReference>